<dbReference type="RefSeq" id="WP_271426286.1">
    <property type="nucleotide sequence ID" value="NZ_JAQIPB010000001.1"/>
</dbReference>
<proteinExistence type="predicted"/>
<keyword evidence="1" id="KW-0472">Membrane</keyword>
<evidence type="ECO:0000256" key="1">
    <source>
        <dbReference type="SAM" id="Phobius"/>
    </source>
</evidence>
<keyword evidence="1" id="KW-1133">Transmembrane helix</keyword>
<gene>
    <name evidence="2" type="ORF">PGB34_01440</name>
</gene>
<dbReference type="AlphaFoldDB" id="A0AAE3N615"/>
<feature type="transmembrane region" description="Helical" evidence="1">
    <location>
        <begin position="100"/>
        <end position="126"/>
    </location>
</feature>
<dbReference type="EMBL" id="JAQIPB010000001">
    <property type="protein sequence ID" value="MDA7415016.1"/>
    <property type="molecule type" value="Genomic_DNA"/>
</dbReference>
<keyword evidence="3" id="KW-1185">Reference proteome</keyword>
<feature type="transmembrane region" description="Helical" evidence="1">
    <location>
        <begin position="58"/>
        <end position="79"/>
    </location>
</feature>
<name>A0AAE3N615_9BURK</name>
<reference evidence="2" key="1">
    <citation type="submission" date="2023-01" db="EMBL/GenBank/DDBJ databases">
        <title>Xenophilus mangrovi sp. nov., isolated from soil of Mangrove nature reserve.</title>
        <authorList>
            <person name="Xu S."/>
            <person name="Liu Z."/>
            <person name="Xu Y."/>
        </authorList>
    </citation>
    <scope>NUCLEOTIDE SEQUENCE</scope>
    <source>
        <strain evidence="2">YW8</strain>
    </source>
</reference>
<dbReference type="Proteomes" id="UP001212602">
    <property type="component" value="Unassembled WGS sequence"/>
</dbReference>
<protein>
    <submittedName>
        <fullName evidence="2">Uncharacterized protein</fullName>
    </submittedName>
</protein>
<organism evidence="2 3">
    <name type="scientific">Xenophilus arseniciresistens</name>
    <dbReference type="NCBI Taxonomy" id="1283306"/>
    <lineage>
        <taxon>Bacteria</taxon>
        <taxon>Pseudomonadati</taxon>
        <taxon>Pseudomonadota</taxon>
        <taxon>Betaproteobacteria</taxon>
        <taxon>Burkholderiales</taxon>
        <taxon>Comamonadaceae</taxon>
        <taxon>Xenophilus</taxon>
    </lineage>
</organism>
<evidence type="ECO:0000313" key="3">
    <source>
        <dbReference type="Proteomes" id="UP001212602"/>
    </source>
</evidence>
<comment type="caution">
    <text evidence="2">The sequence shown here is derived from an EMBL/GenBank/DDBJ whole genome shotgun (WGS) entry which is preliminary data.</text>
</comment>
<keyword evidence="1" id="KW-0812">Transmembrane</keyword>
<sequence>MKGSRVACAWLAPHRAWHVAAGFTLWSLWFVAAYGALSVACAVAPPAPARGPFTGVNLSLLLLTLATVALLLAAAWQCWRGRRALRPEGPAHRERAVRRRFLAGLSALLYLTAAAATAFVGLPLLWLPPCV</sequence>
<accession>A0AAE3N615</accession>
<evidence type="ECO:0000313" key="2">
    <source>
        <dbReference type="EMBL" id="MDA7415016.1"/>
    </source>
</evidence>